<dbReference type="InterPro" id="IPR007630">
    <property type="entry name" value="RNA_pol_sigma70_r4"/>
</dbReference>
<evidence type="ECO:0000256" key="3">
    <source>
        <dbReference type="ARBA" id="ARBA00023125"/>
    </source>
</evidence>
<dbReference type="SUPFAM" id="SSF88659">
    <property type="entry name" value="Sigma3 and sigma4 domains of RNA polymerase sigma factors"/>
    <property type="match status" value="2"/>
</dbReference>
<dbReference type="Pfam" id="PF04545">
    <property type="entry name" value="Sigma70_r4"/>
    <property type="match status" value="1"/>
</dbReference>
<dbReference type="GO" id="GO:0016987">
    <property type="term" value="F:sigma factor activity"/>
    <property type="evidence" value="ECO:0007669"/>
    <property type="project" value="UniProtKB-KW"/>
</dbReference>
<dbReference type="InterPro" id="IPR012845">
    <property type="entry name" value="RNA_pol_sigma_FliA_WhiG"/>
</dbReference>
<dbReference type="Gene3D" id="1.20.140.160">
    <property type="match status" value="1"/>
</dbReference>
<evidence type="ECO:0000256" key="2">
    <source>
        <dbReference type="ARBA" id="ARBA00023082"/>
    </source>
</evidence>
<evidence type="ECO:0000256" key="4">
    <source>
        <dbReference type="ARBA" id="ARBA00023163"/>
    </source>
</evidence>
<keyword evidence="3" id="KW-0238">DNA-binding</keyword>
<dbReference type="PANTHER" id="PTHR30385:SF7">
    <property type="entry name" value="RNA POLYMERASE SIGMA FACTOR FLIA"/>
    <property type="match status" value="1"/>
</dbReference>
<dbReference type="PANTHER" id="PTHR30385">
    <property type="entry name" value="SIGMA FACTOR F FLAGELLAR"/>
    <property type="match status" value="1"/>
</dbReference>
<gene>
    <name evidence="6" type="ORF">DFR57_10689</name>
</gene>
<dbReference type="NCBIfam" id="TIGR02937">
    <property type="entry name" value="sigma70-ECF"/>
    <property type="match status" value="1"/>
</dbReference>
<dbReference type="RefSeq" id="WP_114352684.1">
    <property type="nucleotide sequence ID" value="NZ_QPJJ01000006.1"/>
</dbReference>
<dbReference type="InterPro" id="IPR007627">
    <property type="entry name" value="RNA_pol_sigma70_r2"/>
</dbReference>
<dbReference type="SUPFAM" id="SSF88946">
    <property type="entry name" value="Sigma2 domain of RNA polymerase sigma factors"/>
    <property type="match status" value="1"/>
</dbReference>
<organism evidence="6 7">
    <name type="scientific">Saliterribacillus persicus</name>
    <dbReference type="NCBI Taxonomy" id="930114"/>
    <lineage>
        <taxon>Bacteria</taxon>
        <taxon>Bacillati</taxon>
        <taxon>Bacillota</taxon>
        <taxon>Bacilli</taxon>
        <taxon>Bacillales</taxon>
        <taxon>Bacillaceae</taxon>
        <taxon>Saliterribacillus</taxon>
    </lineage>
</organism>
<dbReference type="Pfam" id="PF04542">
    <property type="entry name" value="Sigma70_r2"/>
    <property type="match status" value="1"/>
</dbReference>
<dbReference type="GO" id="GO:0006352">
    <property type="term" value="P:DNA-templated transcription initiation"/>
    <property type="evidence" value="ECO:0007669"/>
    <property type="project" value="InterPro"/>
</dbReference>
<dbReference type="NCBIfam" id="NF005413">
    <property type="entry name" value="PRK06986.1"/>
    <property type="match status" value="1"/>
</dbReference>
<dbReference type="Gene3D" id="1.10.1740.10">
    <property type="match status" value="1"/>
</dbReference>
<protein>
    <submittedName>
        <fullName evidence="6">RNA polymerase sigma-28 (SigD/FliA/WhiG) subunit</fullName>
    </submittedName>
</protein>
<evidence type="ECO:0000313" key="7">
    <source>
        <dbReference type="Proteomes" id="UP000252585"/>
    </source>
</evidence>
<evidence type="ECO:0000259" key="5">
    <source>
        <dbReference type="PROSITE" id="PS00716"/>
    </source>
</evidence>
<dbReference type="Pfam" id="PF04539">
    <property type="entry name" value="Sigma70_r3"/>
    <property type="match status" value="1"/>
</dbReference>
<reference evidence="6 7" key="1">
    <citation type="submission" date="2018-07" db="EMBL/GenBank/DDBJ databases">
        <title>Genomic Encyclopedia of Type Strains, Phase IV (KMG-IV): sequencing the most valuable type-strain genomes for metagenomic binning, comparative biology and taxonomic classification.</title>
        <authorList>
            <person name="Goeker M."/>
        </authorList>
    </citation>
    <scope>NUCLEOTIDE SEQUENCE [LARGE SCALE GENOMIC DNA]</scope>
    <source>
        <strain evidence="6 7">DSM 27696</strain>
    </source>
</reference>
<dbReference type="PROSITE" id="PS00716">
    <property type="entry name" value="SIGMA70_2"/>
    <property type="match status" value="1"/>
</dbReference>
<dbReference type="InterPro" id="IPR007624">
    <property type="entry name" value="RNA_pol_sigma70_r3"/>
</dbReference>
<dbReference type="CDD" id="cd06171">
    <property type="entry name" value="Sigma70_r4"/>
    <property type="match status" value="1"/>
</dbReference>
<dbReference type="NCBIfam" id="NF005809">
    <property type="entry name" value="PRK07670.1"/>
    <property type="match status" value="1"/>
</dbReference>
<dbReference type="InterPro" id="IPR000943">
    <property type="entry name" value="RNA_pol_sigma70"/>
</dbReference>
<evidence type="ECO:0000256" key="1">
    <source>
        <dbReference type="ARBA" id="ARBA00023015"/>
    </source>
</evidence>
<keyword evidence="4" id="KW-0804">Transcription</keyword>
<dbReference type="OrthoDB" id="9799825at2"/>
<dbReference type="InterPro" id="IPR013325">
    <property type="entry name" value="RNA_pol_sigma_r2"/>
</dbReference>
<feature type="domain" description="RNA polymerase sigma-70" evidence="5">
    <location>
        <begin position="221"/>
        <end position="247"/>
    </location>
</feature>
<dbReference type="InterPro" id="IPR013324">
    <property type="entry name" value="RNA_pol_sigma_r3/r4-like"/>
</dbReference>
<dbReference type="GO" id="GO:0003677">
    <property type="term" value="F:DNA binding"/>
    <property type="evidence" value="ECO:0007669"/>
    <property type="project" value="UniProtKB-KW"/>
</dbReference>
<dbReference type="Proteomes" id="UP000252585">
    <property type="component" value="Unassembled WGS sequence"/>
</dbReference>
<dbReference type="NCBIfam" id="TIGR02479">
    <property type="entry name" value="FliA_WhiG"/>
    <property type="match status" value="1"/>
</dbReference>
<accession>A0A368XRV9</accession>
<keyword evidence="1" id="KW-0805">Transcription regulation</keyword>
<dbReference type="EMBL" id="QPJJ01000006">
    <property type="protein sequence ID" value="RCW70692.1"/>
    <property type="molecule type" value="Genomic_DNA"/>
</dbReference>
<dbReference type="PIRSF" id="PIRSF000770">
    <property type="entry name" value="RNA_pol_sigma-SigE/K"/>
    <property type="match status" value="1"/>
</dbReference>
<dbReference type="AlphaFoldDB" id="A0A368XRV9"/>
<proteinExistence type="predicted"/>
<dbReference type="PRINTS" id="PR00046">
    <property type="entry name" value="SIGMA70FCT"/>
</dbReference>
<comment type="caution">
    <text evidence="6">The sequence shown here is derived from an EMBL/GenBank/DDBJ whole genome shotgun (WGS) entry which is preliminary data.</text>
</comment>
<dbReference type="GO" id="GO:0003899">
    <property type="term" value="F:DNA-directed RNA polymerase activity"/>
    <property type="evidence" value="ECO:0007669"/>
    <property type="project" value="InterPro"/>
</dbReference>
<dbReference type="InterPro" id="IPR014284">
    <property type="entry name" value="RNA_pol_sigma-70_dom"/>
</dbReference>
<sequence length="253" mass="29675">MVDRISNHEQLWEDWIKEENDANANRLIEYYMYLVNYHVQRISSTLPKNINKEDIRSLGLVGLYDALKKFDYGRDLKFDTYASFRIKGAILDGLRKEDWLPRSTRDKVKKIEKMREHLEQTFQREATAEEIAKYLDLTVQEVEETVKDSFFSNLLSMEEKKGANDDTFKEGIGYSVQDNKNLTPEEQIIQTEDFKELAEAIKNLSKNEQLVLSLFYQQELTFTEIGKVLQLTTSRISQVHKQAIFKVKGLLMN</sequence>
<keyword evidence="7" id="KW-1185">Reference proteome</keyword>
<evidence type="ECO:0000313" key="6">
    <source>
        <dbReference type="EMBL" id="RCW70692.1"/>
    </source>
</evidence>
<name>A0A368XRV9_9BACI</name>
<keyword evidence="2" id="KW-0731">Sigma factor</keyword>